<evidence type="ECO:0008006" key="3">
    <source>
        <dbReference type="Google" id="ProtNLM"/>
    </source>
</evidence>
<dbReference type="EMBL" id="BAABKG010000001">
    <property type="protein sequence ID" value="GAA5141315.1"/>
    <property type="molecule type" value="Genomic_DNA"/>
</dbReference>
<name>A0ABP9P665_9ACTN</name>
<proteinExistence type="predicted"/>
<comment type="caution">
    <text evidence="1">The sequence shown here is derived from an EMBL/GenBank/DDBJ whole genome shotgun (WGS) entry which is preliminary data.</text>
</comment>
<keyword evidence="2" id="KW-1185">Reference proteome</keyword>
<accession>A0ABP9P665</accession>
<reference evidence="2" key="1">
    <citation type="journal article" date="2019" name="Int. J. Syst. Evol. Microbiol.">
        <title>The Global Catalogue of Microorganisms (GCM) 10K type strain sequencing project: providing services to taxonomists for standard genome sequencing and annotation.</title>
        <authorList>
            <consortium name="The Broad Institute Genomics Platform"/>
            <consortium name="The Broad Institute Genome Sequencing Center for Infectious Disease"/>
            <person name="Wu L."/>
            <person name="Ma J."/>
        </authorList>
    </citation>
    <scope>NUCLEOTIDE SEQUENCE [LARGE SCALE GENOMIC DNA]</scope>
    <source>
        <strain evidence="2">JCM 18459</strain>
    </source>
</reference>
<protein>
    <recommendedName>
        <fullName evidence="3">DUF5666 domain-containing protein</fullName>
    </recommendedName>
</protein>
<sequence>MPFAVSAAAFGTRASGGQLPLNSDDTAFQVMGCTNLVGQSRRNFVANQRIPGLGRAEGVTTRVWSVKSGRTVSSYSTHSIAKLVLADTPLGSLEIRGINSVSRAFNQAGTFKATTETSIGKIVVKPVGAPAQVVPIPTPDQPIEIPGLATISIGSSTRKVTKDGAEAAANAIDIRVLPLGTRARVAHTQAAITGGVGRGVFKGYSAGVVARALDDNTKVGRLPLSLMPCQGTGGKTQGKDIARLDLDQLVVSGVSTSQRTQRTSTAVQGLERGRVARVTLGDGRVAIGAIVGQVNVRRTSKGVTSDIKGTTVGKIVVDGQVRAIPKNKPLEIPGLVRIEDRVRTKVRNGLKVSALRITLLDGTGAVVDLGVAELAIRPGVGKRR</sequence>
<dbReference type="Proteomes" id="UP001500221">
    <property type="component" value="Unassembled WGS sequence"/>
</dbReference>
<organism evidence="1 2">
    <name type="scientific">Nocardioides marinquilinus</name>
    <dbReference type="NCBI Taxonomy" id="1210400"/>
    <lineage>
        <taxon>Bacteria</taxon>
        <taxon>Bacillati</taxon>
        <taxon>Actinomycetota</taxon>
        <taxon>Actinomycetes</taxon>
        <taxon>Propionibacteriales</taxon>
        <taxon>Nocardioidaceae</taxon>
        <taxon>Nocardioides</taxon>
    </lineage>
</organism>
<evidence type="ECO:0000313" key="1">
    <source>
        <dbReference type="EMBL" id="GAA5141315.1"/>
    </source>
</evidence>
<dbReference type="NCBIfam" id="NF040603">
    <property type="entry name" value="choice_anch_P"/>
    <property type="match status" value="2"/>
</dbReference>
<evidence type="ECO:0000313" key="2">
    <source>
        <dbReference type="Proteomes" id="UP001500221"/>
    </source>
</evidence>
<gene>
    <name evidence="1" type="ORF">GCM10023340_02840</name>
</gene>